<protein>
    <recommendedName>
        <fullName evidence="3">PDZ domain-containing protein</fullName>
    </recommendedName>
</protein>
<reference evidence="1 2" key="1">
    <citation type="journal article" date="2021" name="BMC Biol.">
        <title>Horizontally acquired antibacterial genes associated with adaptive radiation of ladybird beetles.</title>
        <authorList>
            <person name="Li H.S."/>
            <person name="Tang X.F."/>
            <person name="Huang Y.H."/>
            <person name="Xu Z.Y."/>
            <person name="Chen M.L."/>
            <person name="Du X.Y."/>
            <person name="Qiu B.Y."/>
            <person name="Chen P.T."/>
            <person name="Zhang W."/>
            <person name="Slipinski A."/>
            <person name="Escalona H.E."/>
            <person name="Waterhouse R.M."/>
            <person name="Zwick A."/>
            <person name="Pang H."/>
        </authorList>
    </citation>
    <scope>NUCLEOTIDE SEQUENCE [LARGE SCALE GENOMIC DNA]</scope>
    <source>
        <strain evidence="1">SYSU2018</strain>
    </source>
</reference>
<dbReference type="SUPFAM" id="SSF50156">
    <property type="entry name" value="PDZ domain-like"/>
    <property type="match status" value="1"/>
</dbReference>
<dbReference type="Gene3D" id="2.30.42.10">
    <property type="match status" value="1"/>
</dbReference>
<proteinExistence type="predicted"/>
<dbReference type="InterPro" id="IPR036034">
    <property type="entry name" value="PDZ_sf"/>
</dbReference>
<organism evidence="1 2">
    <name type="scientific">Cryptolaemus montrouzieri</name>
    <dbReference type="NCBI Taxonomy" id="559131"/>
    <lineage>
        <taxon>Eukaryota</taxon>
        <taxon>Metazoa</taxon>
        <taxon>Ecdysozoa</taxon>
        <taxon>Arthropoda</taxon>
        <taxon>Hexapoda</taxon>
        <taxon>Insecta</taxon>
        <taxon>Pterygota</taxon>
        <taxon>Neoptera</taxon>
        <taxon>Endopterygota</taxon>
        <taxon>Coleoptera</taxon>
        <taxon>Polyphaga</taxon>
        <taxon>Cucujiformia</taxon>
        <taxon>Coccinelloidea</taxon>
        <taxon>Coccinellidae</taxon>
        <taxon>Scymninae</taxon>
        <taxon>Scymnini</taxon>
        <taxon>Cryptolaemus</taxon>
    </lineage>
</organism>
<accession>A0ABD2PE61</accession>
<comment type="caution">
    <text evidence="1">The sequence shown here is derived from an EMBL/GenBank/DDBJ whole genome shotgun (WGS) entry which is preliminary data.</text>
</comment>
<dbReference type="AlphaFoldDB" id="A0ABD2PE61"/>
<dbReference type="InterPro" id="IPR051342">
    <property type="entry name" value="PDZ_scaffold"/>
</dbReference>
<gene>
    <name evidence="1" type="ORF">HHI36_003175</name>
</gene>
<sequence>MLNTEWAQVEVIDLINDGSGLAFGIIGGRSTGVVVKTILPGGVADRFKAICLVFKQEEDNTIFVPLVLTRSVTDYQFVPQQMLNMTNRNVVVMIVLFMNITSKIECYQCEFFKNLSLRVTPMTALPLPDAYEINNFNGCIANTSFEETLVEIIFYNQIVKIIGTNAVSNMPELNKSSKAQKYLRTVWKLDKSSEEYIQ</sequence>
<dbReference type="PANTHER" id="PTHR19964:SF92">
    <property type="entry name" value="PATJ HOMOLOG"/>
    <property type="match status" value="1"/>
</dbReference>
<name>A0ABD2PE61_9CUCU</name>
<evidence type="ECO:0008006" key="3">
    <source>
        <dbReference type="Google" id="ProtNLM"/>
    </source>
</evidence>
<dbReference type="EMBL" id="JABFTP020000185">
    <property type="protein sequence ID" value="KAL3288740.1"/>
    <property type="molecule type" value="Genomic_DNA"/>
</dbReference>
<dbReference type="Proteomes" id="UP001516400">
    <property type="component" value="Unassembled WGS sequence"/>
</dbReference>
<dbReference type="PANTHER" id="PTHR19964">
    <property type="entry name" value="MULTIPLE PDZ DOMAIN PROTEIN"/>
    <property type="match status" value="1"/>
</dbReference>
<evidence type="ECO:0000313" key="1">
    <source>
        <dbReference type="EMBL" id="KAL3288740.1"/>
    </source>
</evidence>
<keyword evidence="2" id="KW-1185">Reference proteome</keyword>
<evidence type="ECO:0000313" key="2">
    <source>
        <dbReference type="Proteomes" id="UP001516400"/>
    </source>
</evidence>